<name>A0A1G7KFC4_9PSEU</name>
<dbReference type="Gene3D" id="1.10.357.10">
    <property type="entry name" value="Tetracycline Repressor, domain 2"/>
    <property type="match status" value="1"/>
</dbReference>
<dbReference type="InterPro" id="IPR011075">
    <property type="entry name" value="TetR_C"/>
</dbReference>
<dbReference type="RefSeq" id="WP_090044596.1">
    <property type="nucleotide sequence ID" value="NZ_FNCC01000001.1"/>
</dbReference>
<proteinExistence type="predicted"/>
<gene>
    <name evidence="6" type="ORF">SAMN05216553_101242</name>
</gene>
<evidence type="ECO:0000313" key="7">
    <source>
        <dbReference type="Proteomes" id="UP000199623"/>
    </source>
</evidence>
<dbReference type="AlphaFoldDB" id="A0A1G7KFC4"/>
<dbReference type="SUPFAM" id="SSF46689">
    <property type="entry name" value="Homeodomain-like"/>
    <property type="match status" value="1"/>
</dbReference>
<feature type="DNA-binding region" description="H-T-H motif" evidence="4">
    <location>
        <begin position="30"/>
        <end position="49"/>
    </location>
</feature>
<keyword evidence="1" id="KW-0805">Transcription regulation</keyword>
<dbReference type="InterPro" id="IPR001647">
    <property type="entry name" value="HTH_TetR"/>
</dbReference>
<protein>
    <submittedName>
        <fullName evidence="6">Transcriptional regulator, TetR family</fullName>
    </submittedName>
</protein>
<dbReference type="GO" id="GO:0000976">
    <property type="term" value="F:transcription cis-regulatory region binding"/>
    <property type="evidence" value="ECO:0007669"/>
    <property type="project" value="TreeGrafter"/>
</dbReference>
<feature type="domain" description="HTH tetR-type" evidence="5">
    <location>
        <begin position="7"/>
        <end position="67"/>
    </location>
</feature>
<evidence type="ECO:0000313" key="6">
    <source>
        <dbReference type="EMBL" id="SDF35714.1"/>
    </source>
</evidence>
<keyword evidence="3" id="KW-0804">Transcription</keyword>
<dbReference type="InterPro" id="IPR050109">
    <property type="entry name" value="HTH-type_TetR-like_transc_reg"/>
</dbReference>
<dbReference type="PANTHER" id="PTHR30055">
    <property type="entry name" value="HTH-TYPE TRANSCRIPTIONAL REGULATOR RUTR"/>
    <property type="match status" value="1"/>
</dbReference>
<evidence type="ECO:0000256" key="1">
    <source>
        <dbReference type="ARBA" id="ARBA00023015"/>
    </source>
</evidence>
<keyword evidence="2 4" id="KW-0238">DNA-binding</keyword>
<dbReference type="Pfam" id="PF16859">
    <property type="entry name" value="TetR_C_11"/>
    <property type="match status" value="1"/>
</dbReference>
<dbReference type="GO" id="GO:0003700">
    <property type="term" value="F:DNA-binding transcription factor activity"/>
    <property type="evidence" value="ECO:0007669"/>
    <property type="project" value="TreeGrafter"/>
</dbReference>
<dbReference type="STRING" id="200378.SAMN05216553_101242"/>
<dbReference type="EMBL" id="FNCC01000001">
    <property type="protein sequence ID" value="SDF35714.1"/>
    <property type="molecule type" value="Genomic_DNA"/>
</dbReference>
<dbReference type="PROSITE" id="PS50977">
    <property type="entry name" value="HTH_TETR_2"/>
    <property type="match status" value="1"/>
</dbReference>
<sequence length="195" mass="21478">MPRQRDERIDDSVLTAVSALMREVGYAGLTMEAIATRAGTTKPAVRRRWQTRQQLVLAAMARDQVGLVELDTGCLHCDLIGQLEALRIGMEDPAMYRVVPGLLADLVDDPVLRQDFLDTVWEPRRASCVIALRNAEQRGEIKFDDVDLVLDLFVAPVVFRALFRHAPSGPDLSERVALAVLAGIGNPGPYRCGQG</sequence>
<evidence type="ECO:0000256" key="4">
    <source>
        <dbReference type="PROSITE-ProRule" id="PRU00335"/>
    </source>
</evidence>
<dbReference type="InterPro" id="IPR009057">
    <property type="entry name" value="Homeodomain-like_sf"/>
</dbReference>
<reference evidence="7" key="1">
    <citation type="submission" date="2016-10" db="EMBL/GenBank/DDBJ databases">
        <authorList>
            <person name="Varghese N."/>
            <person name="Submissions S."/>
        </authorList>
    </citation>
    <scope>NUCLEOTIDE SEQUENCE [LARGE SCALE GENOMIC DNA]</scope>
    <source>
        <strain evidence="7">CGMCC 4.3506</strain>
    </source>
</reference>
<dbReference type="PANTHER" id="PTHR30055:SF148">
    <property type="entry name" value="TETR-FAMILY TRANSCRIPTIONAL REGULATOR"/>
    <property type="match status" value="1"/>
</dbReference>
<evidence type="ECO:0000256" key="3">
    <source>
        <dbReference type="ARBA" id="ARBA00023163"/>
    </source>
</evidence>
<dbReference type="Gene3D" id="1.10.10.60">
    <property type="entry name" value="Homeodomain-like"/>
    <property type="match status" value="1"/>
</dbReference>
<dbReference type="SUPFAM" id="SSF48498">
    <property type="entry name" value="Tetracyclin repressor-like, C-terminal domain"/>
    <property type="match status" value="1"/>
</dbReference>
<dbReference type="InterPro" id="IPR036271">
    <property type="entry name" value="Tet_transcr_reg_TetR-rel_C_sf"/>
</dbReference>
<organism evidence="6 7">
    <name type="scientific">Lentzea fradiae</name>
    <dbReference type="NCBI Taxonomy" id="200378"/>
    <lineage>
        <taxon>Bacteria</taxon>
        <taxon>Bacillati</taxon>
        <taxon>Actinomycetota</taxon>
        <taxon>Actinomycetes</taxon>
        <taxon>Pseudonocardiales</taxon>
        <taxon>Pseudonocardiaceae</taxon>
        <taxon>Lentzea</taxon>
    </lineage>
</organism>
<dbReference type="OrthoDB" id="9796019at2"/>
<evidence type="ECO:0000256" key="2">
    <source>
        <dbReference type="ARBA" id="ARBA00023125"/>
    </source>
</evidence>
<evidence type="ECO:0000259" key="5">
    <source>
        <dbReference type="PROSITE" id="PS50977"/>
    </source>
</evidence>
<dbReference type="Proteomes" id="UP000199623">
    <property type="component" value="Unassembled WGS sequence"/>
</dbReference>
<accession>A0A1G7KFC4</accession>
<dbReference type="Pfam" id="PF00440">
    <property type="entry name" value="TetR_N"/>
    <property type="match status" value="1"/>
</dbReference>
<keyword evidence="7" id="KW-1185">Reference proteome</keyword>